<organism evidence="1 2">
    <name type="scientific">Bacillus daqingensis</name>
    <dbReference type="NCBI Taxonomy" id="872396"/>
    <lineage>
        <taxon>Bacteria</taxon>
        <taxon>Bacillati</taxon>
        <taxon>Bacillota</taxon>
        <taxon>Bacilli</taxon>
        <taxon>Bacillales</taxon>
        <taxon>Bacillaceae</taxon>
        <taxon>Bacillus</taxon>
    </lineage>
</organism>
<evidence type="ECO:0000313" key="1">
    <source>
        <dbReference type="EMBL" id="MFC4735182.1"/>
    </source>
</evidence>
<evidence type="ECO:0000313" key="2">
    <source>
        <dbReference type="Proteomes" id="UP001595896"/>
    </source>
</evidence>
<keyword evidence="2" id="KW-1185">Reference proteome</keyword>
<dbReference type="Proteomes" id="UP001595896">
    <property type="component" value="Unassembled WGS sequence"/>
</dbReference>
<sequence>MFYYGLKELSLMMLYWSNPRKGVAKIEAQDSWGYPFLEEQQKPTEEELIRRRHQSSPIAHSKDDIKRAEALYDKYLRMSKRP</sequence>
<reference evidence="2" key="1">
    <citation type="journal article" date="2019" name="Int. J. Syst. Evol. Microbiol.">
        <title>The Global Catalogue of Microorganisms (GCM) 10K type strain sequencing project: providing services to taxonomists for standard genome sequencing and annotation.</title>
        <authorList>
            <consortium name="The Broad Institute Genomics Platform"/>
            <consortium name="The Broad Institute Genome Sequencing Center for Infectious Disease"/>
            <person name="Wu L."/>
            <person name="Ma J."/>
        </authorList>
    </citation>
    <scope>NUCLEOTIDE SEQUENCE [LARGE SCALE GENOMIC DNA]</scope>
    <source>
        <strain evidence="2">JCM 12165</strain>
    </source>
</reference>
<proteinExistence type="predicted"/>
<comment type="caution">
    <text evidence="1">The sequence shown here is derived from an EMBL/GenBank/DDBJ whole genome shotgun (WGS) entry which is preliminary data.</text>
</comment>
<accession>A0ABV9NPR3</accession>
<name>A0ABV9NPR3_9BACI</name>
<protein>
    <submittedName>
        <fullName evidence="1">Uncharacterized protein</fullName>
    </submittedName>
</protein>
<dbReference type="EMBL" id="JBHSGK010000003">
    <property type="protein sequence ID" value="MFC4735182.1"/>
    <property type="molecule type" value="Genomic_DNA"/>
</dbReference>
<gene>
    <name evidence="1" type="ORF">ACFO4L_01175</name>
</gene>
<dbReference type="RefSeq" id="WP_377907808.1">
    <property type="nucleotide sequence ID" value="NZ_JBHSGK010000003.1"/>
</dbReference>